<evidence type="ECO:0000256" key="2">
    <source>
        <dbReference type="ARBA" id="ARBA00023295"/>
    </source>
</evidence>
<dbReference type="GO" id="GO:0005975">
    <property type="term" value="P:carbohydrate metabolic process"/>
    <property type="evidence" value="ECO:0007669"/>
    <property type="project" value="InterPro"/>
</dbReference>
<proteinExistence type="predicted"/>
<feature type="region of interest" description="Disordered" evidence="3">
    <location>
        <begin position="610"/>
        <end position="641"/>
    </location>
</feature>
<keyword evidence="1" id="KW-0378">Hydrolase</keyword>
<feature type="signal peptide" evidence="4">
    <location>
        <begin position="1"/>
        <end position="27"/>
    </location>
</feature>
<dbReference type="GO" id="GO:0009341">
    <property type="term" value="C:beta-galactosidase complex"/>
    <property type="evidence" value="ECO:0007669"/>
    <property type="project" value="InterPro"/>
</dbReference>
<dbReference type="PROSITE" id="PS00018">
    <property type="entry name" value="EF_HAND_1"/>
    <property type="match status" value="1"/>
</dbReference>
<dbReference type="InterPro" id="IPR017853">
    <property type="entry name" value="GH"/>
</dbReference>
<dbReference type="AlphaFoldDB" id="A0A4P6HQ27"/>
<feature type="chain" id="PRO_5020948106" description="Glycoside hydrolase family 42 N-terminal domain-containing protein" evidence="4">
    <location>
        <begin position="28"/>
        <end position="799"/>
    </location>
</feature>
<accession>A0A4P6HQ27</accession>
<sequence>MIRARLTAFLSCLILAAGLAGANSALAAPSAVGREGGRPVLLVDGKPVTSGFVEIYYYPGRGNPMPGQPEYGDPRWVEAMKRAVDTALAQGVRLVMASVWWSDIDRSPARPATLQAARYDFAPLDAVMDHAARRKAQVVLKTSANHFLPGWWLAEQGFPQGAGYQERSACRSCETDAYGTAYANPSMGSLEARRDFGAFVEALVGRYRTHPALVGWAFGLGPTGEDGYGPNYIVVDAPGGGPGLGRRPMMFTDYSPDFTARFRSWLTARYGTDAGLRQAWGDPKVSLTDFRVPPPAELVRDPALFTRRPFPDAANDRDGDPAQWLTPKGMDFYAFRNWARDDETDYFARLFKSLDSKHVLFLNARARASARAHPAIDGVFFNPNPRFGQPLFFENDQLDLILRSVERIVAAGKLAWVASENGHEPGRAPGAGESKEQVNYLLAIGCGVKSLGGVMGYAVDLLDPDTANAWLPTWRTAHALSAIKAIEAWKPAPGRGPCDTITELRRRNGCDAGAGAPAGCRLTELALINYCRSDLACDADRDGRVSEEEYAACRPGGQTPPSDTTSGGPAAGPVGAPAGGPPGGAAGKCGDGVCDDFERSRGVCPADCGASSSSATPAGVTPPASNPGPAGSPPAGAAGKCGDGVCDDFERSRGVCPADCGASSSSATPAGVTPPASSPGPVGGPPAGAAGKCGDGVCDDFERSRGVCPADCAQSSGSSSSPAAPASSGIKPASPTLRVSSGSSGGSPVRPPARPANAATGCATISSARAACVRPTAPRPPGRRPAAPDATRDKAGCFR</sequence>
<feature type="region of interest" description="Disordered" evidence="3">
    <location>
        <begin position="548"/>
        <end position="579"/>
    </location>
</feature>
<feature type="domain" description="Glycoside hydrolase family 42 N-terminal" evidence="5">
    <location>
        <begin position="117"/>
        <end position="217"/>
    </location>
</feature>
<feature type="compositionally biased region" description="Basic and acidic residues" evidence="3">
    <location>
        <begin position="790"/>
        <end position="799"/>
    </location>
</feature>
<keyword evidence="2" id="KW-0326">Glycosidase</keyword>
<evidence type="ECO:0000256" key="3">
    <source>
        <dbReference type="SAM" id="MobiDB-lite"/>
    </source>
</evidence>
<dbReference type="Proteomes" id="UP000293296">
    <property type="component" value="Chromosome"/>
</dbReference>
<dbReference type="GO" id="GO:0004565">
    <property type="term" value="F:beta-galactosidase activity"/>
    <property type="evidence" value="ECO:0007669"/>
    <property type="project" value="InterPro"/>
</dbReference>
<feature type="region of interest" description="Disordered" evidence="3">
    <location>
        <begin position="657"/>
        <end position="695"/>
    </location>
</feature>
<dbReference type="SUPFAM" id="SSF51445">
    <property type="entry name" value="(Trans)glycosidases"/>
    <property type="match status" value="1"/>
</dbReference>
<gene>
    <name evidence="6" type="ORF">C3Y92_16805</name>
</gene>
<evidence type="ECO:0000313" key="6">
    <source>
        <dbReference type="EMBL" id="QAZ68804.1"/>
    </source>
</evidence>
<evidence type="ECO:0000256" key="4">
    <source>
        <dbReference type="SAM" id="SignalP"/>
    </source>
</evidence>
<name>A0A4P6HQ27_9BACT</name>
<dbReference type="InterPro" id="IPR013529">
    <property type="entry name" value="Glyco_hydro_42_N"/>
</dbReference>
<organism evidence="6 7">
    <name type="scientific">Solidesulfovibrio carbinolicus</name>
    <dbReference type="NCBI Taxonomy" id="296842"/>
    <lineage>
        <taxon>Bacteria</taxon>
        <taxon>Pseudomonadati</taxon>
        <taxon>Thermodesulfobacteriota</taxon>
        <taxon>Desulfovibrionia</taxon>
        <taxon>Desulfovibrionales</taxon>
        <taxon>Desulfovibrionaceae</taxon>
        <taxon>Solidesulfovibrio</taxon>
    </lineage>
</organism>
<reference evidence="6 7" key="1">
    <citation type="submission" date="2018-02" db="EMBL/GenBank/DDBJ databases">
        <title>Genome sequence of Desulfovibrio carbinolicus DSM 3852.</title>
        <authorList>
            <person name="Wilbanks E."/>
            <person name="Skennerton C.T."/>
            <person name="Orphan V.J."/>
        </authorList>
    </citation>
    <scope>NUCLEOTIDE SEQUENCE [LARGE SCALE GENOMIC DNA]</scope>
    <source>
        <strain evidence="6 7">DSM 3852</strain>
    </source>
</reference>
<keyword evidence="4" id="KW-0732">Signal</keyword>
<dbReference type="Pfam" id="PF02449">
    <property type="entry name" value="Glyco_hydro_42"/>
    <property type="match status" value="1"/>
</dbReference>
<feature type="compositionally biased region" description="Low complexity" evidence="3">
    <location>
        <begin position="567"/>
        <end position="576"/>
    </location>
</feature>
<dbReference type="RefSeq" id="WP_235669523.1">
    <property type="nucleotide sequence ID" value="NZ_CP026538.1"/>
</dbReference>
<keyword evidence="7" id="KW-1185">Reference proteome</keyword>
<protein>
    <recommendedName>
        <fullName evidence="5">Glycoside hydrolase family 42 N-terminal domain-containing protein</fullName>
    </recommendedName>
</protein>
<evidence type="ECO:0000256" key="1">
    <source>
        <dbReference type="ARBA" id="ARBA00022801"/>
    </source>
</evidence>
<dbReference type="EMBL" id="CP026538">
    <property type="protein sequence ID" value="QAZ68804.1"/>
    <property type="molecule type" value="Genomic_DNA"/>
</dbReference>
<evidence type="ECO:0000259" key="5">
    <source>
        <dbReference type="Pfam" id="PF02449"/>
    </source>
</evidence>
<dbReference type="KEGG" id="dcb:C3Y92_16805"/>
<dbReference type="InterPro" id="IPR018247">
    <property type="entry name" value="EF_Hand_1_Ca_BS"/>
</dbReference>
<feature type="compositionally biased region" description="Low complexity" evidence="3">
    <location>
        <begin position="715"/>
        <end position="748"/>
    </location>
</feature>
<feature type="compositionally biased region" description="Low complexity" evidence="3">
    <location>
        <begin position="661"/>
        <end position="675"/>
    </location>
</feature>
<dbReference type="Gene3D" id="3.20.20.80">
    <property type="entry name" value="Glycosidases"/>
    <property type="match status" value="1"/>
</dbReference>
<evidence type="ECO:0000313" key="7">
    <source>
        <dbReference type="Proteomes" id="UP000293296"/>
    </source>
</evidence>
<feature type="region of interest" description="Disordered" evidence="3">
    <location>
        <begin position="708"/>
        <end position="799"/>
    </location>
</feature>